<evidence type="ECO:0000313" key="2">
    <source>
        <dbReference type="EMBL" id="KAF2665427.1"/>
    </source>
</evidence>
<dbReference type="InterPro" id="IPR021102">
    <property type="entry name" value="PNGase_A"/>
</dbReference>
<dbReference type="OrthoDB" id="1612078at2759"/>
<dbReference type="EMBL" id="MU004240">
    <property type="protein sequence ID" value="KAF2665427.1"/>
    <property type="molecule type" value="Genomic_DNA"/>
</dbReference>
<dbReference type="Pfam" id="PF12222">
    <property type="entry name" value="PNGaseA"/>
    <property type="match status" value="1"/>
</dbReference>
<accession>A0A6A6U1W0</accession>
<name>A0A6A6U1W0_9PEZI</name>
<reference evidence="2" key="1">
    <citation type="journal article" date="2020" name="Stud. Mycol.">
        <title>101 Dothideomycetes genomes: a test case for predicting lifestyles and emergence of pathogens.</title>
        <authorList>
            <person name="Haridas S."/>
            <person name="Albert R."/>
            <person name="Binder M."/>
            <person name="Bloem J."/>
            <person name="Labutti K."/>
            <person name="Salamov A."/>
            <person name="Andreopoulos B."/>
            <person name="Baker S."/>
            <person name="Barry K."/>
            <person name="Bills G."/>
            <person name="Bluhm B."/>
            <person name="Cannon C."/>
            <person name="Castanera R."/>
            <person name="Culley D."/>
            <person name="Daum C."/>
            <person name="Ezra D."/>
            <person name="Gonzalez J."/>
            <person name="Henrissat B."/>
            <person name="Kuo A."/>
            <person name="Liang C."/>
            <person name="Lipzen A."/>
            <person name="Lutzoni F."/>
            <person name="Magnuson J."/>
            <person name="Mondo S."/>
            <person name="Nolan M."/>
            <person name="Ohm R."/>
            <person name="Pangilinan J."/>
            <person name="Park H.-J."/>
            <person name="Ramirez L."/>
            <person name="Alfaro M."/>
            <person name="Sun H."/>
            <person name="Tritt A."/>
            <person name="Yoshinaga Y."/>
            <person name="Zwiers L.-H."/>
            <person name="Turgeon B."/>
            <person name="Goodwin S."/>
            <person name="Spatafora J."/>
            <person name="Crous P."/>
            <person name="Grigoriev I."/>
        </authorList>
    </citation>
    <scope>NUCLEOTIDE SEQUENCE</scope>
    <source>
        <strain evidence="2">CBS 115976</strain>
    </source>
</reference>
<keyword evidence="3" id="KW-1185">Reference proteome</keyword>
<dbReference type="InterPro" id="IPR056948">
    <property type="entry name" value="PNGaseA_N"/>
</dbReference>
<sequence length="676" mass="73524">MSILSFISLVSAIGYGDRRISAIESSSSAVVKPLDVIEVTAPINVPAVANCTVQLMQYTFGWSYGKPFVGSYSPPQCDFNRVTITFQATSVGRQFDRLALMYLGDTEVWRTSTAEPNANGIIWTYTKDVSNFLPLWKQPQKVIFDLGNIVDSKYTGSYNTTLTATFFTSPTKNQPADLILPVSKKQSSNNQSSAFAIPQDGPARTVMTLPRNARRAIFTISACGQADEEFWWSNVPQSSTKTFAIAGTTMLGYSPFRELQLLVDGQLAGIAWPFPVIFTGGVVPTFWRPIVGIDTYDLKEDEIDITPWLPVLSDGKDHTFEIRVMGVNDTDAGNVVLSPPGSNWVVTGKVFVWLDRAGTITTGQPPKVQASEPKITIDQAIARSPQGFNVSLSYKVTASRDFSVDGSVTTSEGTKPASWKQTYNFSNIGSAANLGNNQTNVQVTNGLDISAGGYSRTIAYPLRVFSAANIDVTNNSMTLSGRFTRGKEVMVLGNSATPSALDNFGTGPDAKGTFMNTTQEGEAYYQTIGNTTKGSAVTEQVYIFSSEKGDTQNVVQPPKAGEREQLYSRHVLAKNGLITRDEVIQIVSSNSPEGLIGLTPIVPTPALPSAPTTTAFAPVRFESSQMVVIPLGKDDMESFFGRKYRFLADKASFPTTQRLVTAWKRAIGGDHVRRQI</sequence>
<organism evidence="2 3">
    <name type="scientific">Microthyrium microscopicum</name>
    <dbReference type="NCBI Taxonomy" id="703497"/>
    <lineage>
        <taxon>Eukaryota</taxon>
        <taxon>Fungi</taxon>
        <taxon>Dikarya</taxon>
        <taxon>Ascomycota</taxon>
        <taxon>Pezizomycotina</taxon>
        <taxon>Dothideomycetes</taxon>
        <taxon>Dothideomycetes incertae sedis</taxon>
        <taxon>Microthyriales</taxon>
        <taxon>Microthyriaceae</taxon>
        <taxon>Microthyrium</taxon>
    </lineage>
</organism>
<feature type="domain" description="Peptide N-acetyl-beta-D-glucosaminyl asparaginase amidase A N-terminal" evidence="1">
    <location>
        <begin position="48"/>
        <end position="364"/>
    </location>
</feature>
<evidence type="ECO:0000313" key="3">
    <source>
        <dbReference type="Proteomes" id="UP000799302"/>
    </source>
</evidence>
<dbReference type="Pfam" id="PF25156">
    <property type="entry name" value="PNGase_A_C"/>
    <property type="match status" value="1"/>
</dbReference>
<dbReference type="AlphaFoldDB" id="A0A6A6U1W0"/>
<gene>
    <name evidence="2" type="ORF">BT63DRAFT_377319</name>
</gene>
<evidence type="ECO:0000259" key="1">
    <source>
        <dbReference type="Pfam" id="PF12222"/>
    </source>
</evidence>
<dbReference type="PANTHER" id="PTHR31104">
    <property type="entry name" value="PEPTIDE-N4-(N-ACETYL-BETA-GLUCOSAMINYL)ASPARAGINE AMIDASE A PROTEIN"/>
    <property type="match status" value="1"/>
</dbReference>
<protein>
    <recommendedName>
        <fullName evidence="1">Peptide N-acetyl-beta-D-glucosaminyl asparaginase amidase A N-terminal domain-containing protein</fullName>
    </recommendedName>
</protein>
<proteinExistence type="predicted"/>
<dbReference type="Proteomes" id="UP000799302">
    <property type="component" value="Unassembled WGS sequence"/>
</dbReference>